<sequence>MLAEPIESEGGDEPPDVSLGMLSEQSSVAMVTPRDADLVVGMLTDLPGLLPTSNGQSVLPQGTVTEGVPGGPGVLTVSGGPGVGIGVPGVNQHSHQGSMDSGVGQSVKGQSIPSANQTPEHVAMQCFDSSQDSDDQSACKP</sequence>
<name>A0A448WBC2_9PLAT</name>
<organism evidence="2 3">
    <name type="scientific">Protopolystoma xenopodis</name>
    <dbReference type="NCBI Taxonomy" id="117903"/>
    <lineage>
        <taxon>Eukaryota</taxon>
        <taxon>Metazoa</taxon>
        <taxon>Spiralia</taxon>
        <taxon>Lophotrochozoa</taxon>
        <taxon>Platyhelminthes</taxon>
        <taxon>Monogenea</taxon>
        <taxon>Polyopisthocotylea</taxon>
        <taxon>Polystomatidea</taxon>
        <taxon>Polystomatidae</taxon>
        <taxon>Protopolystoma</taxon>
    </lineage>
</organism>
<feature type="compositionally biased region" description="Gly residues" evidence="1">
    <location>
        <begin position="78"/>
        <end position="87"/>
    </location>
</feature>
<feature type="compositionally biased region" description="Polar residues" evidence="1">
    <location>
        <begin position="91"/>
        <end position="119"/>
    </location>
</feature>
<evidence type="ECO:0000313" key="2">
    <source>
        <dbReference type="EMBL" id="VEL07597.1"/>
    </source>
</evidence>
<dbReference type="OrthoDB" id="6287439at2759"/>
<protein>
    <submittedName>
        <fullName evidence="2">Uncharacterized protein</fullName>
    </submittedName>
</protein>
<reference evidence="2" key="1">
    <citation type="submission" date="2018-11" db="EMBL/GenBank/DDBJ databases">
        <authorList>
            <consortium name="Pathogen Informatics"/>
        </authorList>
    </citation>
    <scope>NUCLEOTIDE SEQUENCE</scope>
</reference>
<feature type="compositionally biased region" description="Acidic residues" evidence="1">
    <location>
        <begin position="1"/>
        <end position="15"/>
    </location>
</feature>
<evidence type="ECO:0000313" key="3">
    <source>
        <dbReference type="Proteomes" id="UP000784294"/>
    </source>
</evidence>
<proteinExistence type="predicted"/>
<comment type="caution">
    <text evidence="2">The sequence shown here is derived from an EMBL/GenBank/DDBJ whole genome shotgun (WGS) entry which is preliminary data.</text>
</comment>
<dbReference type="EMBL" id="CAAALY010002058">
    <property type="protein sequence ID" value="VEL07597.1"/>
    <property type="molecule type" value="Genomic_DNA"/>
</dbReference>
<feature type="region of interest" description="Disordered" evidence="1">
    <location>
        <begin position="78"/>
        <end position="141"/>
    </location>
</feature>
<keyword evidence="3" id="KW-1185">Reference proteome</keyword>
<feature type="region of interest" description="Disordered" evidence="1">
    <location>
        <begin position="1"/>
        <end position="21"/>
    </location>
</feature>
<dbReference type="AlphaFoldDB" id="A0A448WBC2"/>
<dbReference type="Proteomes" id="UP000784294">
    <property type="component" value="Unassembled WGS sequence"/>
</dbReference>
<gene>
    <name evidence="2" type="ORF">PXEA_LOCUS1037</name>
</gene>
<accession>A0A448WBC2</accession>
<evidence type="ECO:0000256" key="1">
    <source>
        <dbReference type="SAM" id="MobiDB-lite"/>
    </source>
</evidence>